<dbReference type="RefSeq" id="WP_155322469.1">
    <property type="nucleotide sequence ID" value="NZ_AP021876.1"/>
</dbReference>
<dbReference type="KEGG" id="dov:DSCO28_24520"/>
<dbReference type="Pfam" id="PF03781">
    <property type="entry name" value="FGE-sulfatase"/>
    <property type="match status" value="1"/>
</dbReference>
<reference evidence="2 3" key="1">
    <citation type="submission" date="2019-11" db="EMBL/GenBank/DDBJ databases">
        <title>Comparative genomics of hydrocarbon-degrading Desulfosarcina strains.</title>
        <authorList>
            <person name="Watanabe M."/>
            <person name="Kojima H."/>
            <person name="Fukui M."/>
        </authorList>
    </citation>
    <scope>NUCLEOTIDE SEQUENCE [LARGE SCALE GENOMIC DNA]</scope>
    <source>
        <strain evidence="2 3">28bB2T</strain>
    </source>
</reference>
<dbReference type="SUPFAM" id="SSF56436">
    <property type="entry name" value="C-type lectin-like"/>
    <property type="match status" value="1"/>
</dbReference>
<dbReference type="GO" id="GO:0120147">
    <property type="term" value="F:formylglycine-generating oxidase activity"/>
    <property type="evidence" value="ECO:0007669"/>
    <property type="project" value="TreeGrafter"/>
</dbReference>
<dbReference type="EMBL" id="AP021876">
    <property type="protein sequence ID" value="BBO81886.1"/>
    <property type="molecule type" value="Genomic_DNA"/>
</dbReference>
<dbReference type="InterPro" id="IPR051043">
    <property type="entry name" value="Sulfatase_Mod_Factor_Kinase"/>
</dbReference>
<evidence type="ECO:0000313" key="2">
    <source>
        <dbReference type="EMBL" id="BBO81886.1"/>
    </source>
</evidence>
<dbReference type="PANTHER" id="PTHR23150">
    <property type="entry name" value="SULFATASE MODIFYING FACTOR 1, 2"/>
    <property type="match status" value="1"/>
</dbReference>
<evidence type="ECO:0000259" key="1">
    <source>
        <dbReference type="Pfam" id="PF03781"/>
    </source>
</evidence>
<accession>A0A5K7ZLE2</accession>
<dbReference type="InterPro" id="IPR005532">
    <property type="entry name" value="SUMF_dom"/>
</dbReference>
<dbReference type="PANTHER" id="PTHR23150:SF19">
    <property type="entry name" value="FORMYLGLYCINE-GENERATING ENZYME"/>
    <property type="match status" value="1"/>
</dbReference>
<protein>
    <recommendedName>
        <fullName evidence="1">Sulfatase-modifying factor enzyme-like domain-containing protein</fullName>
    </recommendedName>
</protein>
<name>A0A5K7ZLE2_9BACT</name>
<proteinExistence type="predicted"/>
<feature type="domain" description="Sulfatase-modifying factor enzyme-like" evidence="1">
    <location>
        <begin position="67"/>
        <end position="290"/>
    </location>
</feature>
<gene>
    <name evidence="2" type="ORF">DSCO28_24520</name>
</gene>
<dbReference type="InterPro" id="IPR042095">
    <property type="entry name" value="SUMF_sf"/>
</dbReference>
<dbReference type="AlphaFoldDB" id="A0A5K7ZLE2"/>
<dbReference type="Gene3D" id="3.90.1580.10">
    <property type="entry name" value="paralog of FGE (formylglycine-generating enzyme)"/>
    <property type="match status" value="1"/>
</dbReference>
<dbReference type="InterPro" id="IPR016187">
    <property type="entry name" value="CTDL_fold"/>
</dbReference>
<dbReference type="Proteomes" id="UP000425960">
    <property type="component" value="Chromosome"/>
</dbReference>
<sequence length="304" mass="34759">MDHGDDPILWQRQLIALKIAARMNQNAIDTVRGQLEKHPEEKIRNWIKARFAQIRQDVISLEPSGYELVLIKGGIFSMGSEEHETEQPVHEVTLQDFYIGRYPVTNEEYGHFLAATGYEEPEYWGNREFNQPRQPVVGVSWHDALKYAQWAGLQLPSEAQWEYACRAGTTTRYAWGDDPDCAMANYGGSDWADECKGKNPGKTSVVGNYPPNPWGLYDMHGNVYEWCQDHWHDSYKGAHEDGRPWEDRGEGTFRVLRGGAWFFPAGYCRSAYRRWGDPFARSRAVGFRLVCLPGQPGEPGKPVE</sequence>
<organism evidence="2 3">
    <name type="scientific">Desulfosarcina ovata subsp. sediminis</name>
    <dbReference type="NCBI Taxonomy" id="885957"/>
    <lineage>
        <taxon>Bacteria</taxon>
        <taxon>Pseudomonadati</taxon>
        <taxon>Thermodesulfobacteriota</taxon>
        <taxon>Desulfobacteria</taxon>
        <taxon>Desulfobacterales</taxon>
        <taxon>Desulfosarcinaceae</taxon>
        <taxon>Desulfosarcina</taxon>
    </lineage>
</organism>
<evidence type="ECO:0000313" key="3">
    <source>
        <dbReference type="Proteomes" id="UP000425960"/>
    </source>
</evidence>